<comment type="caution">
    <text evidence="1">The sequence shown here is derived from an EMBL/GenBank/DDBJ whole genome shotgun (WGS) entry which is preliminary data.</text>
</comment>
<accession>A0A2A2LRQ1</accession>
<evidence type="ECO:0000313" key="1">
    <source>
        <dbReference type="EMBL" id="PAV88715.1"/>
    </source>
</evidence>
<name>A0A2A2LRQ1_9BILA</name>
<gene>
    <name evidence="1" type="ORF">WR25_20134</name>
</gene>
<keyword evidence="2" id="KW-1185">Reference proteome</keyword>
<dbReference type="Proteomes" id="UP000218231">
    <property type="component" value="Unassembled WGS sequence"/>
</dbReference>
<sequence>MFLNFGSPKGKDSDKFPDFTIKVEDKDKTLPIPGEEMRQLFGSVWGLKEYYEFLTSQITTQEDELPLLELHYLLANATVNEITISFLLAKPRLVKWSLKNIRDEDSGWNWHRFQQTASRFDDVHFMLLPTESRKIKRIVINSLEDDRVFIINIKHTYIGNNIDMFNMEIDCK</sequence>
<proteinExistence type="predicted"/>
<reference evidence="1 2" key="1">
    <citation type="journal article" date="2017" name="Curr. Biol.">
        <title>Genome architecture and evolution of a unichromosomal asexual nematode.</title>
        <authorList>
            <person name="Fradin H."/>
            <person name="Zegar C."/>
            <person name="Gutwein M."/>
            <person name="Lucas J."/>
            <person name="Kovtun M."/>
            <person name="Corcoran D."/>
            <person name="Baugh L.R."/>
            <person name="Kiontke K."/>
            <person name="Gunsalus K."/>
            <person name="Fitch D.H."/>
            <person name="Piano F."/>
        </authorList>
    </citation>
    <scope>NUCLEOTIDE SEQUENCE [LARGE SCALE GENOMIC DNA]</scope>
    <source>
        <strain evidence="1">PF1309</strain>
    </source>
</reference>
<dbReference type="AlphaFoldDB" id="A0A2A2LRQ1"/>
<evidence type="ECO:0000313" key="2">
    <source>
        <dbReference type="Proteomes" id="UP000218231"/>
    </source>
</evidence>
<organism evidence="1 2">
    <name type="scientific">Diploscapter pachys</name>
    <dbReference type="NCBI Taxonomy" id="2018661"/>
    <lineage>
        <taxon>Eukaryota</taxon>
        <taxon>Metazoa</taxon>
        <taxon>Ecdysozoa</taxon>
        <taxon>Nematoda</taxon>
        <taxon>Chromadorea</taxon>
        <taxon>Rhabditida</taxon>
        <taxon>Rhabditina</taxon>
        <taxon>Rhabditomorpha</taxon>
        <taxon>Rhabditoidea</taxon>
        <taxon>Rhabditidae</taxon>
        <taxon>Diploscapter</taxon>
    </lineage>
</organism>
<protein>
    <submittedName>
        <fullName evidence="1">Uncharacterized protein</fullName>
    </submittedName>
</protein>
<dbReference type="EMBL" id="LIAE01006500">
    <property type="protein sequence ID" value="PAV88715.1"/>
    <property type="molecule type" value="Genomic_DNA"/>
</dbReference>